<proteinExistence type="predicted"/>
<organism evidence="1 2">
    <name type="scientific">Aestuariivirga litoralis</name>
    <dbReference type="NCBI Taxonomy" id="2650924"/>
    <lineage>
        <taxon>Bacteria</taxon>
        <taxon>Pseudomonadati</taxon>
        <taxon>Pseudomonadota</taxon>
        <taxon>Alphaproteobacteria</taxon>
        <taxon>Hyphomicrobiales</taxon>
        <taxon>Aestuariivirgaceae</taxon>
        <taxon>Aestuariivirga</taxon>
    </lineage>
</organism>
<keyword evidence="2" id="KW-1185">Reference proteome</keyword>
<dbReference type="RefSeq" id="WP_111200265.1">
    <property type="nucleotide sequence ID" value="NZ_QKVK01000015.1"/>
</dbReference>
<evidence type="ECO:0008006" key="3">
    <source>
        <dbReference type="Google" id="ProtNLM"/>
    </source>
</evidence>
<protein>
    <recommendedName>
        <fullName evidence="3">DUF1127 domain-containing protein</fullName>
    </recommendedName>
</protein>
<dbReference type="EMBL" id="QKVK01000015">
    <property type="protein sequence ID" value="PZF75155.1"/>
    <property type="molecule type" value="Genomic_DNA"/>
</dbReference>
<dbReference type="Proteomes" id="UP000248795">
    <property type="component" value="Unassembled WGS sequence"/>
</dbReference>
<comment type="caution">
    <text evidence="1">The sequence shown here is derived from an EMBL/GenBank/DDBJ whole genome shotgun (WGS) entry which is preliminary data.</text>
</comment>
<dbReference type="AlphaFoldDB" id="A0A2W2AI72"/>
<name>A0A2W2AI72_9HYPH</name>
<gene>
    <name evidence="1" type="ORF">DK847_19735</name>
</gene>
<evidence type="ECO:0000313" key="1">
    <source>
        <dbReference type="EMBL" id="PZF75155.1"/>
    </source>
</evidence>
<evidence type="ECO:0000313" key="2">
    <source>
        <dbReference type="Proteomes" id="UP000248795"/>
    </source>
</evidence>
<accession>A0A2W2AI72</accession>
<sequence>MRDFILTQSIARDSAFVFPKLRRMLRSWFVKRDLARLERFDDYMLSDIGLTRGDLRHLRRLPLDVDLTHEMDRLRETRARGTRRA</sequence>
<reference evidence="2" key="1">
    <citation type="submission" date="2018-06" db="EMBL/GenBank/DDBJ databases">
        <title>Aestuariibacter litoralis strain KCTC 52945T.</title>
        <authorList>
            <person name="Li X."/>
            <person name="Salam N."/>
            <person name="Li J.-L."/>
            <person name="Chen Y.-M."/>
            <person name="Yang Z.-W."/>
            <person name="Zhang L.-Y."/>
            <person name="Han M.-X."/>
            <person name="Xiao M."/>
            <person name="Li W.-J."/>
        </authorList>
    </citation>
    <scope>NUCLEOTIDE SEQUENCE [LARGE SCALE GENOMIC DNA]</scope>
    <source>
        <strain evidence="2">KCTC 52945</strain>
    </source>
</reference>